<keyword evidence="1" id="KW-0812">Transmembrane</keyword>
<evidence type="ECO:0000256" key="1">
    <source>
        <dbReference type="SAM" id="Phobius"/>
    </source>
</evidence>
<evidence type="ECO:0000313" key="2">
    <source>
        <dbReference type="EMBL" id="QHS91898.1"/>
    </source>
</evidence>
<keyword evidence="1" id="KW-0472">Membrane</keyword>
<proteinExistence type="predicted"/>
<organism evidence="2">
    <name type="scientific">viral metagenome</name>
    <dbReference type="NCBI Taxonomy" id="1070528"/>
    <lineage>
        <taxon>unclassified sequences</taxon>
        <taxon>metagenomes</taxon>
        <taxon>organismal metagenomes</taxon>
    </lineage>
</organism>
<accession>A0A6C0BKG1</accession>
<keyword evidence="1" id="KW-1133">Transmembrane helix</keyword>
<feature type="transmembrane region" description="Helical" evidence="1">
    <location>
        <begin position="47"/>
        <end position="68"/>
    </location>
</feature>
<feature type="transmembrane region" description="Helical" evidence="1">
    <location>
        <begin position="5"/>
        <end position="27"/>
    </location>
</feature>
<sequence length="129" mass="14691">MRVLLFSAILYLIGVVVVLYIRPSYMFREDGSWKEFSIDASKDTTPFPFWAFCILWALVSFAITRFFLESPVPLTKIKPTAKSTPAAKVAKETATNLKPGYYVMNRERSEAEGVPRYIYIGPEEPLADK</sequence>
<protein>
    <submittedName>
        <fullName evidence="2">Uncharacterized protein</fullName>
    </submittedName>
</protein>
<reference evidence="2" key="1">
    <citation type="journal article" date="2020" name="Nature">
        <title>Giant virus diversity and host interactions through global metagenomics.</title>
        <authorList>
            <person name="Schulz F."/>
            <person name="Roux S."/>
            <person name="Paez-Espino D."/>
            <person name="Jungbluth S."/>
            <person name="Walsh D.A."/>
            <person name="Denef V.J."/>
            <person name="McMahon K.D."/>
            <person name="Konstantinidis K.T."/>
            <person name="Eloe-Fadrosh E.A."/>
            <person name="Kyrpides N.C."/>
            <person name="Woyke T."/>
        </authorList>
    </citation>
    <scope>NUCLEOTIDE SEQUENCE</scope>
    <source>
        <strain evidence="2">GVMAG-M-3300013285-6</strain>
    </source>
</reference>
<name>A0A6C0BKG1_9ZZZZ</name>
<dbReference type="EMBL" id="MN739166">
    <property type="protein sequence ID" value="QHS91898.1"/>
    <property type="molecule type" value="Genomic_DNA"/>
</dbReference>
<dbReference type="AlphaFoldDB" id="A0A6C0BKG1"/>